<dbReference type="SUPFAM" id="SSF81383">
    <property type="entry name" value="F-box domain"/>
    <property type="match status" value="1"/>
</dbReference>
<evidence type="ECO:0000313" key="4">
    <source>
        <dbReference type="Proteomes" id="UP000636709"/>
    </source>
</evidence>
<dbReference type="OrthoDB" id="783167at2759"/>
<proteinExistence type="predicted"/>
<protein>
    <recommendedName>
        <fullName evidence="2">F-box domain-containing protein</fullName>
    </recommendedName>
</protein>
<name>A0A835FDW5_9POAL</name>
<dbReference type="InterPro" id="IPR001810">
    <property type="entry name" value="F-box_dom"/>
</dbReference>
<evidence type="ECO:0000259" key="2">
    <source>
        <dbReference type="Pfam" id="PF00646"/>
    </source>
</evidence>
<reference evidence="3" key="1">
    <citation type="submission" date="2020-07" db="EMBL/GenBank/DDBJ databases">
        <title>Genome sequence and genetic diversity analysis of an under-domesticated orphan crop, white fonio (Digitaria exilis).</title>
        <authorList>
            <person name="Bennetzen J.L."/>
            <person name="Chen S."/>
            <person name="Ma X."/>
            <person name="Wang X."/>
            <person name="Yssel A.E.J."/>
            <person name="Chaluvadi S.R."/>
            <person name="Johnson M."/>
            <person name="Gangashetty P."/>
            <person name="Hamidou F."/>
            <person name="Sanogo M.D."/>
            <person name="Zwaenepoel A."/>
            <person name="Wallace J."/>
            <person name="Van De Peer Y."/>
            <person name="Van Deynze A."/>
        </authorList>
    </citation>
    <scope>NUCLEOTIDE SEQUENCE</scope>
    <source>
        <tissue evidence="3">Leaves</tissue>
    </source>
</reference>
<organism evidence="3 4">
    <name type="scientific">Digitaria exilis</name>
    <dbReference type="NCBI Taxonomy" id="1010633"/>
    <lineage>
        <taxon>Eukaryota</taxon>
        <taxon>Viridiplantae</taxon>
        <taxon>Streptophyta</taxon>
        <taxon>Embryophyta</taxon>
        <taxon>Tracheophyta</taxon>
        <taxon>Spermatophyta</taxon>
        <taxon>Magnoliopsida</taxon>
        <taxon>Liliopsida</taxon>
        <taxon>Poales</taxon>
        <taxon>Poaceae</taxon>
        <taxon>PACMAD clade</taxon>
        <taxon>Panicoideae</taxon>
        <taxon>Panicodae</taxon>
        <taxon>Paniceae</taxon>
        <taxon>Anthephorinae</taxon>
        <taxon>Digitaria</taxon>
    </lineage>
</organism>
<sequence length="119" mass="12869">MPQWRRASASPRDATASSSETARALAGGNARVSPEVPAEHEGERDDGRWSALVPELLADILRRVDAGAEKWPGRRDVVACACVCRRWRETAVALVRPPLLCGGITLLASLKQVRPPAPH</sequence>
<dbReference type="EMBL" id="JACEFO010001086">
    <property type="protein sequence ID" value="KAF8748429.1"/>
    <property type="molecule type" value="Genomic_DNA"/>
</dbReference>
<dbReference type="AlphaFoldDB" id="A0A835FDW5"/>
<gene>
    <name evidence="3" type="ORF">HU200_012919</name>
</gene>
<keyword evidence="4" id="KW-1185">Reference proteome</keyword>
<dbReference type="Proteomes" id="UP000636709">
    <property type="component" value="Unassembled WGS sequence"/>
</dbReference>
<comment type="caution">
    <text evidence="3">The sequence shown here is derived from an EMBL/GenBank/DDBJ whole genome shotgun (WGS) entry which is preliminary data.</text>
</comment>
<feature type="compositionally biased region" description="Basic and acidic residues" evidence="1">
    <location>
        <begin position="37"/>
        <end position="47"/>
    </location>
</feature>
<dbReference type="InterPro" id="IPR036047">
    <property type="entry name" value="F-box-like_dom_sf"/>
</dbReference>
<feature type="region of interest" description="Disordered" evidence="1">
    <location>
        <begin position="1"/>
        <end position="47"/>
    </location>
</feature>
<dbReference type="Pfam" id="PF00646">
    <property type="entry name" value="F-box"/>
    <property type="match status" value="1"/>
</dbReference>
<evidence type="ECO:0000313" key="3">
    <source>
        <dbReference type="EMBL" id="KAF8748429.1"/>
    </source>
</evidence>
<dbReference type="Gene3D" id="1.20.1280.50">
    <property type="match status" value="1"/>
</dbReference>
<evidence type="ECO:0000256" key="1">
    <source>
        <dbReference type="SAM" id="MobiDB-lite"/>
    </source>
</evidence>
<feature type="domain" description="F-box" evidence="2">
    <location>
        <begin position="49"/>
        <end position="90"/>
    </location>
</feature>
<accession>A0A835FDW5</accession>